<dbReference type="Proteomes" id="UP000000346">
    <property type="component" value="Chromosome"/>
</dbReference>
<name>D9Q1V1_ACIS3</name>
<dbReference type="Pfam" id="PF07680">
    <property type="entry name" value="DoxA"/>
    <property type="match status" value="1"/>
</dbReference>
<protein>
    <submittedName>
        <fullName evidence="2">Aa3-type terminal oxidase</fullName>
    </submittedName>
</protein>
<feature type="domain" description="Thiosulphate:quinone oxidoreductase small subunit DoxA" evidence="1">
    <location>
        <begin position="37"/>
        <end position="163"/>
    </location>
</feature>
<evidence type="ECO:0000259" key="1">
    <source>
        <dbReference type="Pfam" id="PF07680"/>
    </source>
</evidence>
<dbReference type="InterPro" id="IPR011636">
    <property type="entry name" value="DoxA"/>
</dbReference>
<sequence length="175" mass="19211">MSFMSVSVKAMEAIAVVAFIFVTGVTLAMYQINFGGLSHLVNYSKTPAYELYGTRLYENGTLFLQVARVAGPDTYGGFISLVQVLYPNGTVLYQWNESQLAHIPSSDITNKYDLPGHLTHSTGFALEVPLGQNSTIILQMPMHVKPGNYIVRVYDVDGQDSAYGITFQVEVMAQG</sequence>
<dbReference type="KEGG" id="asc:ASAC_0883"/>
<dbReference type="AlphaFoldDB" id="D9Q1V1"/>
<dbReference type="InParanoid" id="D9Q1V1"/>
<accession>D9Q1V1</accession>
<keyword evidence="3" id="KW-1185">Reference proteome</keyword>
<evidence type="ECO:0000313" key="3">
    <source>
        <dbReference type="Proteomes" id="UP000000346"/>
    </source>
</evidence>
<dbReference type="EMBL" id="CP001742">
    <property type="protein sequence ID" value="ADL19289.1"/>
    <property type="molecule type" value="Genomic_DNA"/>
</dbReference>
<dbReference type="HOGENOM" id="CLU_1544265_0_0_2"/>
<organism evidence="2 3">
    <name type="scientific">Acidilobus saccharovorans (strain DSM 16705 / JCM 18335 / VKM B-2471 / 345-15)</name>
    <dbReference type="NCBI Taxonomy" id="666510"/>
    <lineage>
        <taxon>Archaea</taxon>
        <taxon>Thermoproteota</taxon>
        <taxon>Thermoprotei</taxon>
        <taxon>Acidilobales</taxon>
        <taxon>Acidilobaceae</taxon>
        <taxon>Acidilobus</taxon>
    </lineage>
</organism>
<dbReference type="STRING" id="666510.ASAC_0883"/>
<evidence type="ECO:0000313" key="2">
    <source>
        <dbReference type="EMBL" id="ADL19289.1"/>
    </source>
</evidence>
<proteinExistence type="predicted"/>
<dbReference type="eggNOG" id="arCOG05342">
    <property type="taxonomic scope" value="Archaea"/>
</dbReference>
<reference evidence="2 3" key="1">
    <citation type="journal article" date="2010" name="Appl. Environ. Microbiol.">
        <title>The genome sequence of the crenarchaeon Acidilobus saccharovorans supports a new order, Acidilobales, and suggests an important ecological role in terrestrial acidic hot springs.</title>
        <authorList>
            <person name="Mardanov A.V."/>
            <person name="Svetlitchnyi V.A."/>
            <person name="Beletsky A.V."/>
            <person name="Prokofeva M.I."/>
            <person name="Bonch-Osmolovskaya E.A."/>
            <person name="Ravin N.V."/>
            <person name="Skryabin K.G."/>
        </authorList>
    </citation>
    <scope>NUCLEOTIDE SEQUENCE [LARGE SCALE GENOMIC DNA]</scope>
    <source>
        <strain evidence="3">DSM 16705 / JCM 18335 / VKM B-2471 / 345-15</strain>
    </source>
</reference>
<gene>
    <name evidence="2" type="ordered locus">ASAC_0883</name>
</gene>